<evidence type="ECO:0008006" key="3">
    <source>
        <dbReference type="Google" id="ProtNLM"/>
    </source>
</evidence>
<organism evidence="1 2">
    <name type="scientific">Paenibacillus beijingensis</name>
    <dbReference type="NCBI Taxonomy" id="1126833"/>
    <lineage>
        <taxon>Bacteria</taxon>
        <taxon>Bacillati</taxon>
        <taxon>Bacillota</taxon>
        <taxon>Bacilli</taxon>
        <taxon>Bacillales</taxon>
        <taxon>Paenibacillaceae</taxon>
        <taxon>Paenibacillus</taxon>
    </lineage>
</organism>
<dbReference type="Pfam" id="PF13797">
    <property type="entry name" value="Post_transc_reg"/>
    <property type="match status" value="1"/>
</dbReference>
<evidence type="ECO:0000313" key="1">
    <source>
        <dbReference type="EMBL" id="AJY76094.1"/>
    </source>
</evidence>
<protein>
    <recommendedName>
        <fullName evidence="3">Post-transcriptional regulator</fullName>
    </recommendedName>
</protein>
<evidence type="ECO:0000313" key="2">
    <source>
        <dbReference type="Proteomes" id="UP000032633"/>
    </source>
</evidence>
<gene>
    <name evidence="1" type="ORF">VN24_17915</name>
</gene>
<dbReference type="Proteomes" id="UP000032633">
    <property type="component" value="Chromosome"/>
</dbReference>
<dbReference type="RefSeq" id="WP_045671522.1">
    <property type="nucleotide sequence ID" value="NZ_CP011058.1"/>
</dbReference>
<dbReference type="STRING" id="1126833.VN24_17915"/>
<reference evidence="1 2" key="1">
    <citation type="journal article" date="2015" name="J. Biotechnol.">
        <title>Complete genome sequence of Paenibacillus beijingensis 7188(T) (=DSM 24997(T)), a novel rhizobacterium from jujube garden soil.</title>
        <authorList>
            <person name="Kwak Y."/>
            <person name="Shin J.H."/>
        </authorList>
    </citation>
    <scope>NUCLEOTIDE SEQUENCE [LARGE SCALE GENOMIC DNA]</scope>
    <source>
        <strain evidence="1 2">DSM 24997</strain>
    </source>
</reference>
<dbReference type="AlphaFoldDB" id="A0A0D5NL65"/>
<proteinExistence type="predicted"/>
<dbReference type="KEGG" id="pbj:VN24_17915"/>
<reference evidence="2" key="2">
    <citation type="submission" date="2015-03" db="EMBL/GenBank/DDBJ databases">
        <title>Genome sequence of Paenibacillus beijingensis strain DSM 24997T.</title>
        <authorList>
            <person name="Kwak Y."/>
            <person name="Shin J.-H."/>
        </authorList>
    </citation>
    <scope>NUCLEOTIDE SEQUENCE [LARGE SCALE GENOMIC DNA]</scope>
    <source>
        <strain evidence="2">DSM 24997</strain>
    </source>
</reference>
<dbReference type="OrthoDB" id="2990595at2"/>
<accession>A0A0D5NL65</accession>
<dbReference type="EMBL" id="CP011058">
    <property type="protein sequence ID" value="AJY76094.1"/>
    <property type="molecule type" value="Genomic_DNA"/>
</dbReference>
<dbReference type="HOGENOM" id="CLU_161841_1_1_9"/>
<keyword evidence="2" id="KW-1185">Reference proteome</keyword>
<dbReference type="PATRIC" id="fig|1126833.4.peg.3935"/>
<name>A0A0D5NL65_9BACL</name>
<dbReference type="InterPro" id="IPR025716">
    <property type="entry name" value="Post-transcriptional_regulator"/>
</dbReference>
<sequence>MRNDELNGEIFTLCESKAEEFRLIGYEQVTAQDIWDCVSDKYAKHGEPPLHQLVNDILSLKTPKFMNFLTMSAYKGTRF</sequence>